<organism evidence="10 11">
    <name type="scientific">Gomphillus americanus</name>
    <dbReference type="NCBI Taxonomy" id="1940652"/>
    <lineage>
        <taxon>Eukaryota</taxon>
        <taxon>Fungi</taxon>
        <taxon>Dikarya</taxon>
        <taxon>Ascomycota</taxon>
        <taxon>Pezizomycotina</taxon>
        <taxon>Lecanoromycetes</taxon>
        <taxon>OSLEUM clade</taxon>
        <taxon>Ostropomycetidae</taxon>
        <taxon>Ostropales</taxon>
        <taxon>Graphidaceae</taxon>
        <taxon>Gomphilloideae</taxon>
        <taxon>Gomphillus</taxon>
    </lineage>
</organism>
<sequence length="724" mass="82759">MRFGKSLTKAQYGPWKQHYLDYNKLKSLLREDDPDKPWVDEDEQRFVDELVNVQLEKVNSFQTATYKSLIERTSQCESKLEKLVGKDEASKDKESELSSSLKELDSIREEINRLERFSRINYTGALKAAKKHDRRRGANYKVRPLLQVRLASMPFTSEDYSPLLYRLSAMYAFIRQQLDGNQERAMSNGETHQRMIKYTSYKFFVHPENLLELKTSILRHLPVLVYTPTSTKAVDAVQKDPTITSLYFDNKNFSLYTGKVEKGSGAASLRLRWYGQLRDRPELALEKKTLAEGDDSEEIRFNIKAKYVLPFLKGEYKMEKQTAKLRQKHGANSEEVQNLEKTVDEIQDFVKTDNLEPILRASYTRTAFQIPGDNKVRISLDTNMAFIREDCLDVDRPVRDPDQWHRTDIDDAGMEYPYSGIRKGEISKFPYALLEIKVREGSSRRHSEWIDDIMSSHLVCEAPRFSKFVHGVASLFEDHINTLPFWMSLLETDIRKDPEQAFEEEQEKKNKRAEDELAIGSFIGSFGKSPLNGGGSQMSKKQSIGQNGKFPASKMLSPVQKPKESEDGSEAQNLGVSSRLKQFFPAFSSSKYAQSKRNKVQLPPGVKKPEYWIKDVGTVKVEPKVWLANQRTFIKWCHIAILLSTLSVSLYNSAGLHSNVARGLAVVYTIIAIFAGAWGYGLYISRSRMIRRRSGEDLDNILGPTIVCLGLSVALCLNFGFKVS</sequence>
<feature type="coiled-coil region" evidence="6">
    <location>
        <begin position="90"/>
        <end position="117"/>
    </location>
</feature>
<dbReference type="OrthoDB" id="6493944at2759"/>
<feature type="transmembrane region" description="Helical" evidence="8">
    <location>
        <begin position="660"/>
        <end position="680"/>
    </location>
</feature>
<keyword evidence="4 8" id="KW-1133">Transmembrane helix</keyword>
<reference evidence="10" key="1">
    <citation type="submission" date="2021-03" db="EMBL/GenBank/DDBJ databases">
        <authorList>
            <person name="Tagirdzhanova G."/>
        </authorList>
    </citation>
    <scope>NUCLEOTIDE SEQUENCE</scope>
</reference>
<comment type="subcellular location">
    <subcellularLocation>
        <location evidence="1">Vacuole membrane</location>
        <topology evidence="1">Multi-pass membrane protein</topology>
    </subcellularLocation>
</comment>
<gene>
    <name evidence="10" type="ORF">GOMPHAMPRED_007461</name>
</gene>
<keyword evidence="6" id="KW-0175">Coiled coil</keyword>
<feature type="region of interest" description="Disordered" evidence="7">
    <location>
        <begin position="533"/>
        <end position="572"/>
    </location>
</feature>
<keyword evidence="11" id="KW-1185">Reference proteome</keyword>
<dbReference type="Pfam" id="PF02656">
    <property type="entry name" value="DUF202"/>
    <property type="match status" value="1"/>
</dbReference>
<dbReference type="EMBL" id="CAJPDQ010000006">
    <property type="protein sequence ID" value="CAF9911581.1"/>
    <property type="molecule type" value="Genomic_DNA"/>
</dbReference>
<evidence type="ECO:0000256" key="3">
    <source>
        <dbReference type="ARBA" id="ARBA00022692"/>
    </source>
</evidence>
<dbReference type="InterPro" id="IPR051572">
    <property type="entry name" value="VTC_Complex_Subunit"/>
</dbReference>
<protein>
    <recommendedName>
        <fullName evidence="9">SPX domain-containing protein</fullName>
    </recommendedName>
</protein>
<feature type="domain" description="SPX" evidence="9">
    <location>
        <begin position="1"/>
        <end position="146"/>
    </location>
</feature>
<evidence type="ECO:0000256" key="1">
    <source>
        <dbReference type="ARBA" id="ARBA00004128"/>
    </source>
</evidence>
<dbReference type="Proteomes" id="UP000664169">
    <property type="component" value="Unassembled WGS sequence"/>
</dbReference>
<dbReference type="PANTHER" id="PTHR46140:SF2">
    <property type="entry name" value="VACUOLAR TRANSPORTER CHAPERONE 3 COMPLEX SUBUNIT 3-RELATED"/>
    <property type="match status" value="1"/>
</dbReference>
<dbReference type="InterPro" id="IPR018966">
    <property type="entry name" value="VTC_domain"/>
</dbReference>
<evidence type="ECO:0000256" key="7">
    <source>
        <dbReference type="SAM" id="MobiDB-lite"/>
    </source>
</evidence>
<name>A0A8H3ERU3_9LECA</name>
<feature type="transmembrane region" description="Helical" evidence="8">
    <location>
        <begin position="701"/>
        <end position="721"/>
    </location>
</feature>
<dbReference type="InterPro" id="IPR004331">
    <property type="entry name" value="SPX_dom"/>
</dbReference>
<evidence type="ECO:0000256" key="8">
    <source>
        <dbReference type="SAM" id="Phobius"/>
    </source>
</evidence>
<dbReference type="GO" id="GO:0033254">
    <property type="term" value="C:vacuolar transporter chaperone complex"/>
    <property type="evidence" value="ECO:0007669"/>
    <property type="project" value="TreeGrafter"/>
</dbReference>
<feature type="compositionally biased region" description="Polar residues" evidence="7">
    <location>
        <begin position="537"/>
        <end position="546"/>
    </location>
</feature>
<dbReference type="AlphaFoldDB" id="A0A8H3ERU3"/>
<dbReference type="InterPro" id="IPR003807">
    <property type="entry name" value="DUF202"/>
</dbReference>
<dbReference type="CDD" id="cd14480">
    <property type="entry name" value="SPX_VTC2_like"/>
    <property type="match status" value="1"/>
</dbReference>
<evidence type="ECO:0000256" key="6">
    <source>
        <dbReference type="SAM" id="Coils"/>
    </source>
</evidence>
<evidence type="ECO:0000256" key="4">
    <source>
        <dbReference type="ARBA" id="ARBA00022989"/>
    </source>
</evidence>
<dbReference type="PANTHER" id="PTHR46140">
    <property type="entry name" value="VACUOLAR TRANSPORTER CHAPERONE 1-RELATED"/>
    <property type="match status" value="1"/>
</dbReference>
<evidence type="ECO:0000256" key="5">
    <source>
        <dbReference type="ARBA" id="ARBA00023136"/>
    </source>
</evidence>
<evidence type="ECO:0000256" key="2">
    <source>
        <dbReference type="ARBA" id="ARBA00022554"/>
    </source>
</evidence>
<proteinExistence type="predicted"/>
<dbReference type="GO" id="GO:0006799">
    <property type="term" value="P:polyphosphate biosynthetic process"/>
    <property type="evidence" value="ECO:0007669"/>
    <property type="project" value="UniProtKB-ARBA"/>
</dbReference>
<comment type="caution">
    <text evidence="10">The sequence shown here is derived from an EMBL/GenBank/DDBJ whole genome shotgun (WGS) entry which is preliminary data.</text>
</comment>
<dbReference type="InterPro" id="IPR042267">
    <property type="entry name" value="VTC_sf"/>
</dbReference>
<dbReference type="PROSITE" id="PS51382">
    <property type="entry name" value="SPX"/>
    <property type="match status" value="1"/>
</dbReference>
<dbReference type="GO" id="GO:0000329">
    <property type="term" value="C:fungal-type vacuole membrane"/>
    <property type="evidence" value="ECO:0007669"/>
    <property type="project" value="TreeGrafter"/>
</dbReference>
<evidence type="ECO:0000313" key="10">
    <source>
        <dbReference type="EMBL" id="CAF9911581.1"/>
    </source>
</evidence>
<dbReference type="FunFam" id="3.20.100.30:FF:000002">
    <property type="entry name" value="Vacuolar transporter chaperone"/>
    <property type="match status" value="1"/>
</dbReference>
<evidence type="ECO:0000259" key="9">
    <source>
        <dbReference type="PROSITE" id="PS51382"/>
    </source>
</evidence>
<dbReference type="Pfam" id="PF09359">
    <property type="entry name" value="VTC"/>
    <property type="match status" value="1"/>
</dbReference>
<keyword evidence="3 8" id="KW-0812">Transmembrane</keyword>
<accession>A0A8H3ERU3</accession>
<keyword evidence="5 8" id="KW-0472">Membrane</keyword>
<keyword evidence="2" id="KW-0926">Vacuole</keyword>
<dbReference type="Gene3D" id="3.20.100.30">
    <property type="entry name" value="VTC, catalytic tunnel domain"/>
    <property type="match status" value="1"/>
</dbReference>
<evidence type="ECO:0000313" key="11">
    <source>
        <dbReference type="Proteomes" id="UP000664169"/>
    </source>
</evidence>